<evidence type="ECO:0000259" key="1">
    <source>
        <dbReference type="Pfam" id="PF03781"/>
    </source>
</evidence>
<dbReference type="AlphaFoldDB" id="A0A1F7FI53"/>
<dbReference type="Proteomes" id="UP000179243">
    <property type="component" value="Unassembled WGS sequence"/>
</dbReference>
<accession>A0A1F7FI53</accession>
<dbReference type="Gene3D" id="3.90.1580.10">
    <property type="entry name" value="paralog of FGE (formylglycine-generating enzyme)"/>
    <property type="match status" value="1"/>
</dbReference>
<feature type="domain" description="Sulfatase-modifying factor enzyme-like" evidence="1">
    <location>
        <begin position="47"/>
        <end position="269"/>
    </location>
</feature>
<dbReference type="InterPro" id="IPR016187">
    <property type="entry name" value="CTDL_fold"/>
</dbReference>
<comment type="caution">
    <text evidence="2">The sequence shown here is derived from an EMBL/GenBank/DDBJ whole genome shotgun (WGS) entry which is preliminary data.</text>
</comment>
<sequence length="379" mass="41627">MKTNRLGDHMQKFLATAALLGGMLFLCTVSADPIYDTLDLGNGVKLELVLIHAGTFLMGSPTGAYLRKDDECPQHQVTISKNYWMGVYQVTQEQYLEVTGTNPTPVQYQDPTHTVEYMNVARTAAFCTQASIRTGRNVRLPTEAEWEYAARAGTTTPFFFGTTYTNLNLYAWNPSNAGGTTHPVGQLQPNPWGLYDIYGNNFEFCSDFYADAWRYPSEPVIDPTGTDSTEPKKVLRGGAFDMGNTWCSSVARCWGPISTSGRNHGMRVVVDDTGTAMLEKKTGLKSKGPSIHCSPNPFNPQTMIVFDLEQGNKNARALLQIYNAKGSLVVSSSIVPNSYSGMRALYTYAWNASGCLSGVYFARAAAGSRIMSARLLLIK</sequence>
<gene>
    <name evidence="2" type="ORF">A2519_08230</name>
</gene>
<evidence type="ECO:0000313" key="2">
    <source>
        <dbReference type="EMBL" id="OGK06251.1"/>
    </source>
</evidence>
<dbReference type="InterPro" id="IPR042095">
    <property type="entry name" value="SUMF_sf"/>
</dbReference>
<dbReference type="GO" id="GO:0120147">
    <property type="term" value="F:formylglycine-generating oxidase activity"/>
    <property type="evidence" value="ECO:0007669"/>
    <property type="project" value="TreeGrafter"/>
</dbReference>
<dbReference type="PANTHER" id="PTHR23150">
    <property type="entry name" value="SULFATASE MODIFYING FACTOR 1, 2"/>
    <property type="match status" value="1"/>
</dbReference>
<evidence type="ECO:0000313" key="3">
    <source>
        <dbReference type="Proteomes" id="UP000179243"/>
    </source>
</evidence>
<dbReference type="SUPFAM" id="SSF56436">
    <property type="entry name" value="C-type lectin-like"/>
    <property type="match status" value="1"/>
</dbReference>
<reference evidence="2 3" key="1">
    <citation type="journal article" date="2016" name="Nat. Commun.">
        <title>Thousands of microbial genomes shed light on interconnected biogeochemical processes in an aquifer system.</title>
        <authorList>
            <person name="Anantharaman K."/>
            <person name="Brown C.T."/>
            <person name="Hug L.A."/>
            <person name="Sharon I."/>
            <person name="Castelle C.J."/>
            <person name="Probst A.J."/>
            <person name="Thomas B.C."/>
            <person name="Singh A."/>
            <person name="Wilkins M.J."/>
            <person name="Karaoz U."/>
            <person name="Brodie E.L."/>
            <person name="Williams K.H."/>
            <person name="Hubbard S.S."/>
            <person name="Banfield J.F."/>
        </authorList>
    </citation>
    <scope>NUCLEOTIDE SEQUENCE [LARGE SCALE GENOMIC DNA]</scope>
</reference>
<dbReference type="EMBL" id="MFYX01000033">
    <property type="protein sequence ID" value="OGK06251.1"/>
    <property type="molecule type" value="Genomic_DNA"/>
</dbReference>
<proteinExistence type="predicted"/>
<dbReference type="Pfam" id="PF03781">
    <property type="entry name" value="FGE-sulfatase"/>
    <property type="match status" value="1"/>
</dbReference>
<protein>
    <recommendedName>
        <fullName evidence="1">Sulfatase-modifying factor enzyme-like domain-containing protein</fullName>
    </recommendedName>
</protein>
<organism evidence="2 3">
    <name type="scientific">Candidatus Raymondbacteria bacterium RIFOXYD12_FULL_49_13</name>
    <dbReference type="NCBI Taxonomy" id="1817890"/>
    <lineage>
        <taxon>Bacteria</taxon>
        <taxon>Raymondiibacteriota</taxon>
    </lineage>
</organism>
<dbReference type="InterPro" id="IPR051043">
    <property type="entry name" value="Sulfatase_Mod_Factor_Kinase"/>
</dbReference>
<name>A0A1F7FI53_UNCRA</name>
<dbReference type="InterPro" id="IPR005532">
    <property type="entry name" value="SUMF_dom"/>
</dbReference>
<dbReference type="PANTHER" id="PTHR23150:SF19">
    <property type="entry name" value="FORMYLGLYCINE-GENERATING ENZYME"/>
    <property type="match status" value="1"/>
</dbReference>